<evidence type="ECO:0000313" key="5">
    <source>
        <dbReference type="EMBL" id="WPZ23764.1"/>
    </source>
</evidence>
<evidence type="ECO:0000313" key="6">
    <source>
        <dbReference type="Proteomes" id="UP001326567"/>
    </source>
</evidence>
<evidence type="ECO:0000256" key="1">
    <source>
        <dbReference type="ARBA" id="ARBA00022448"/>
    </source>
</evidence>
<dbReference type="RefSeq" id="WP_271694222.1">
    <property type="nucleotide sequence ID" value="NZ_CP116422.1"/>
</dbReference>
<dbReference type="PANTHER" id="PTHR42734:SF21">
    <property type="entry name" value="IRON ABC TRANSPORTER, ATP-BINDING PROTEIN"/>
    <property type="match status" value="1"/>
</dbReference>
<protein>
    <submittedName>
        <fullName evidence="5">ATP-binding cassette domain-containing protein</fullName>
    </submittedName>
</protein>
<dbReference type="SUPFAM" id="SSF52540">
    <property type="entry name" value="P-loop containing nucleoside triphosphate hydrolases"/>
    <property type="match status" value="1"/>
</dbReference>
<dbReference type="PANTHER" id="PTHR42734">
    <property type="entry name" value="METAL TRANSPORT SYSTEM ATP-BINDING PROTEIN TM_0124-RELATED"/>
    <property type="match status" value="1"/>
</dbReference>
<evidence type="ECO:0000256" key="2">
    <source>
        <dbReference type="ARBA" id="ARBA00022906"/>
    </source>
</evidence>
<keyword evidence="2" id="KW-0862">Zinc</keyword>
<keyword evidence="2" id="KW-0864">Zinc transport</keyword>
<dbReference type="Pfam" id="PF00005">
    <property type="entry name" value="ABC_tran"/>
    <property type="match status" value="1"/>
</dbReference>
<organism evidence="5 6">
    <name type="scientific">Sulfitobacter faviae</name>
    <dbReference type="NCBI Taxonomy" id="1775881"/>
    <lineage>
        <taxon>Bacteria</taxon>
        <taxon>Pseudomonadati</taxon>
        <taxon>Pseudomonadota</taxon>
        <taxon>Alphaproteobacteria</taxon>
        <taxon>Rhodobacterales</taxon>
        <taxon>Roseobacteraceae</taxon>
        <taxon>Sulfitobacter</taxon>
    </lineage>
</organism>
<dbReference type="GO" id="GO:0005524">
    <property type="term" value="F:ATP binding"/>
    <property type="evidence" value="ECO:0007669"/>
    <property type="project" value="UniProtKB-KW"/>
</dbReference>
<accession>A0ABZ0V5Q1</accession>
<keyword evidence="3" id="KW-0406">Ion transport</keyword>
<evidence type="ECO:0000259" key="4">
    <source>
        <dbReference type="Pfam" id="PF00005"/>
    </source>
</evidence>
<name>A0ABZ0V5Q1_9RHOB</name>
<evidence type="ECO:0000256" key="3">
    <source>
        <dbReference type="ARBA" id="ARBA00023065"/>
    </source>
</evidence>
<dbReference type="InterPro" id="IPR003439">
    <property type="entry name" value="ABC_transporter-like_ATP-bd"/>
</dbReference>
<geneLocation type="plasmid" evidence="5 6">
    <name>unnamed03</name>
</geneLocation>
<dbReference type="Proteomes" id="UP001326567">
    <property type="component" value="Plasmid unnamed03"/>
</dbReference>
<keyword evidence="5" id="KW-0067">ATP-binding</keyword>
<gene>
    <name evidence="5" type="ORF">T7987_18135</name>
</gene>
<feature type="domain" description="ABC transporter" evidence="4">
    <location>
        <begin position="2"/>
        <end position="49"/>
    </location>
</feature>
<dbReference type="InterPro" id="IPR027417">
    <property type="entry name" value="P-loop_NTPase"/>
</dbReference>
<keyword evidence="5" id="KW-0547">Nucleotide-binding</keyword>
<dbReference type="InterPro" id="IPR050153">
    <property type="entry name" value="Metal_Ion_Import_ABC"/>
</dbReference>
<keyword evidence="1" id="KW-0813">Transport</keyword>
<dbReference type="Gene3D" id="3.40.50.300">
    <property type="entry name" value="P-loop containing nucleotide triphosphate hydrolases"/>
    <property type="match status" value="1"/>
</dbReference>
<proteinExistence type="predicted"/>
<dbReference type="EMBL" id="CP139728">
    <property type="protein sequence ID" value="WPZ23764.1"/>
    <property type="molecule type" value="Genomic_DNA"/>
</dbReference>
<sequence length="127" mass="13895">MNDVLARLGITALAERQLPELSGGQREVVSIAQSLVTRPRVVLMDEPTSALDLCLQYEVSEALQSYAAESGAVMILAWHDLNQVNTECSVIILPHNDLKLAEIAVERFLRVPVSCPQFAVKSANYSS</sequence>
<keyword evidence="6" id="KW-1185">Reference proteome</keyword>
<keyword evidence="5" id="KW-0614">Plasmid</keyword>
<reference evidence="5 6" key="1">
    <citation type="submission" date="2023-11" db="EMBL/GenBank/DDBJ databases">
        <title>From the Deep-Sea to the Surface: Bacterial Genomes Isolated from the Moytirra Hydrothermal Vent Plume.</title>
        <authorList>
            <person name="Major S.R."/>
        </authorList>
    </citation>
    <scope>NUCLEOTIDE SEQUENCE [LARGE SCALE GENOMIC DNA]</scope>
    <source>
        <strain evidence="5 6">OXR-9</strain>
        <plasmid evidence="5 6">unnamed03</plasmid>
    </source>
</reference>